<accession>A0ABP9F4D9</accession>
<comment type="caution">
    <text evidence="3">The sequence shown here is derived from an EMBL/GenBank/DDBJ whole genome shotgun (WGS) entry which is preliminary data.</text>
</comment>
<feature type="domain" description="DUF4124" evidence="2">
    <location>
        <begin position="7"/>
        <end position="52"/>
    </location>
</feature>
<feature type="signal peptide" evidence="1">
    <location>
        <begin position="1"/>
        <end position="18"/>
    </location>
</feature>
<evidence type="ECO:0000259" key="2">
    <source>
        <dbReference type="Pfam" id="PF13511"/>
    </source>
</evidence>
<proteinExistence type="predicted"/>
<keyword evidence="4" id="KW-1185">Reference proteome</keyword>
<organism evidence="3 4">
    <name type="scientific">Ferrimonas pelagia</name>
    <dbReference type="NCBI Taxonomy" id="1177826"/>
    <lineage>
        <taxon>Bacteria</taxon>
        <taxon>Pseudomonadati</taxon>
        <taxon>Pseudomonadota</taxon>
        <taxon>Gammaproteobacteria</taxon>
        <taxon>Alteromonadales</taxon>
        <taxon>Ferrimonadaceae</taxon>
        <taxon>Ferrimonas</taxon>
    </lineage>
</organism>
<evidence type="ECO:0000256" key="1">
    <source>
        <dbReference type="SAM" id="SignalP"/>
    </source>
</evidence>
<keyword evidence="1" id="KW-0732">Signal</keyword>
<dbReference type="EMBL" id="BAABJZ010000092">
    <property type="protein sequence ID" value="GAA4894063.1"/>
    <property type="molecule type" value="Genomic_DNA"/>
</dbReference>
<protein>
    <submittedName>
        <fullName evidence="3">DUF4124 domain-containing protein</fullName>
    </submittedName>
</protein>
<evidence type="ECO:0000313" key="3">
    <source>
        <dbReference type="EMBL" id="GAA4894063.1"/>
    </source>
</evidence>
<dbReference type="RefSeq" id="WP_345336152.1">
    <property type="nucleotide sequence ID" value="NZ_BAABJZ010000092.1"/>
</dbReference>
<dbReference type="InterPro" id="IPR025392">
    <property type="entry name" value="DUF4124"/>
</dbReference>
<sequence length="183" mass="19818">MSAKPLLLCLLIAFGSNAQIYKWVDDDGKVHYSDKPRSGATAVSLKPGSTVHLPTSTRSLSTESQADEQIAYRIDLIAPEDEATVRNNQGQLDLQIALEPALAADHRVQLWLDGRLSRTLGSGGSFALDDLDRGEHQLQAKVIDKSGKVLALSPTRTVFMHRHSRLFPAAGAQPKVLPATGQN</sequence>
<dbReference type="Proteomes" id="UP001499988">
    <property type="component" value="Unassembled WGS sequence"/>
</dbReference>
<name>A0ABP9F4D9_9GAMM</name>
<dbReference type="Pfam" id="PF13511">
    <property type="entry name" value="DUF4124"/>
    <property type="match status" value="1"/>
</dbReference>
<feature type="chain" id="PRO_5045437503" evidence="1">
    <location>
        <begin position="19"/>
        <end position="183"/>
    </location>
</feature>
<reference evidence="4" key="1">
    <citation type="journal article" date="2019" name="Int. J. Syst. Evol. Microbiol.">
        <title>The Global Catalogue of Microorganisms (GCM) 10K type strain sequencing project: providing services to taxonomists for standard genome sequencing and annotation.</title>
        <authorList>
            <consortium name="The Broad Institute Genomics Platform"/>
            <consortium name="The Broad Institute Genome Sequencing Center for Infectious Disease"/>
            <person name="Wu L."/>
            <person name="Ma J."/>
        </authorList>
    </citation>
    <scope>NUCLEOTIDE SEQUENCE [LARGE SCALE GENOMIC DNA]</scope>
    <source>
        <strain evidence="4">JCM 18401</strain>
    </source>
</reference>
<evidence type="ECO:0000313" key="4">
    <source>
        <dbReference type="Proteomes" id="UP001499988"/>
    </source>
</evidence>
<gene>
    <name evidence="3" type="ORF">GCM10023333_29010</name>
</gene>